<dbReference type="Proteomes" id="UP001501671">
    <property type="component" value="Unassembled WGS sequence"/>
</dbReference>
<evidence type="ECO:0000256" key="6">
    <source>
        <dbReference type="ARBA" id="ARBA00023136"/>
    </source>
</evidence>
<evidence type="ECO:0000256" key="5">
    <source>
        <dbReference type="ARBA" id="ARBA00022989"/>
    </source>
</evidence>
<dbReference type="InterPro" id="IPR032808">
    <property type="entry name" value="DoxX"/>
</dbReference>
<evidence type="ECO:0000313" key="9">
    <source>
        <dbReference type="Proteomes" id="UP001501671"/>
    </source>
</evidence>
<organism evidence="8 9">
    <name type="scientific">Pigmentiphaga soli</name>
    <dbReference type="NCBI Taxonomy" id="1007095"/>
    <lineage>
        <taxon>Bacteria</taxon>
        <taxon>Pseudomonadati</taxon>
        <taxon>Pseudomonadota</taxon>
        <taxon>Betaproteobacteria</taxon>
        <taxon>Burkholderiales</taxon>
        <taxon>Alcaligenaceae</taxon>
        <taxon>Pigmentiphaga</taxon>
    </lineage>
</organism>
<keyword evidence="3" id="KW-1003">Cell membrane</keyword>
<keyword evidence="9" id="KW-1185">Reference proteome</keyword>
<keyword evidence="4 7" id="KW-0812">Transmembrane</keyword>
<evidence type="ECO:0000256" key="3">
    <source>
        <dbReference type="ARBA" id="ARBA00022475"/>
    </source>
</evidence>
<dbReference type="RefSeq" id="WP_345248409.1">
    <property type="nucleotide sequence ID" value="NZ_BAABFO010000007.1"/>
</dbReference>
<dbReference type="Pfam" id="PF07681">
    <property type="entry name" value="DoxX"/>
    <property type="match status" value="1"/>
</dbReference>
<gene>
    <name evidence="8" type="ORF">GCM10023144_17490</name>
</gene>
<evidence type="ECO:0008006" key="10">
    <source>
        <dbReference type="Google" id="ProtNLM"/>
    </source>
</evidence>
<evidence type="ECO:0000256" key="2">
    <source>
        <dbReference type="ARBA" id="ARBA00006679"/>
    </source>
</evidence>
<keyword evidence="5 7" id="KW-1133">Transmembrane helix</keyword>
<comment type="caution">
    <text evidence="8">The sequence shown here is derived from an EMBL/GenBank/DDBJ whole genome shotgun (WGS) entry which is preliminary data.</text>
</comment>
<dbReference type="PANTHER" id="PTHR33452:SF1">
    <property type="entry name" value="INNER MEMBRANE PROTEIN YPHA-RELATED"/>
    <property type="match status" value="1"/>
</dbReference>
<keyword evidence="6 7" id="KW-0472">Membrane</keyword>
<evidence type="ECO:0000313" key="8">
    <source>
        <dbReference type="EMBL" id="GAA4330100.1"/>
    </source>
</evidence>
<proteinExistence type="inferred from homology"/>
<feature type="transmembrane region" description="Helical" evidence="7">
    <location>
        <begin position="48"/>
        <end position="68"/>
    </location>
</feature>
<feature type="transmembrane region" description="Helical" evidence="7">
    <location>
        <begin position="118"/>
        <end position="138"/>
    </location>
</feature>
<feature type="transmembrane region" description="Helical" evidence="7">
    <location>
        <begin position="80"/>
        <end position="98"/>
    </location>
</feature>
<sequence>MTSDLDKKFLLALRLLLAWTFLYAASHQVFDPAFSVVGFLSHTKTFHGLFSIFTGSAAPAISFLVAYGHLAIGLSLLTGLLVRLSAPCGAAILMLYWMAHMDFPYISDENNFIVDYHVVYAVVLIYLAVKGAGQFYGLDGVFGRSPAMARHPALKKVLA</sequence>
<accession>A0ABP8GUE9</accession>
<name>A0ABP8GUE9_9BURK</name>
<dbReference type="EMBL" id="BAABFO010000007">
    <property type="protein sequence ID" value="GAA4330100.1"/>
    <property type="molecule type" value="Genomic_DNA"/>
</dbReference>
<comment type="subcellular location">
    <subcellularLocation>
        <location evidence="1">Cell membrane</location>
        <topology evidence="1">Multi-pass membrane protein</topology>
    </subcellularLocation>
</comment>
<protein>
    <recommendedName>
        <fullName evidence="10">DoxX family protein</fullName>
    </recommendedName>
</protein>
<dbReference type="InterPro" id="IPR051907">
    <property type="entry name" value="DoxX-like_oxidoreductase"/>
</dbReference>
<dbReference type="PANTHER" id="PTHR33452">
    <property type="entry name" value="OXIDOREDUCTASE CATD-RELATED"/>
    <property type="match status" value="1"/>
</dbReference>
<evidence type="ECO:0000256" key="7">
    <source>
        <dbReference type="SAM" id="Phobius"/>
    </source>
</evidence>
<evidence type="ECO:0000256" key="4">
    <source>
        <dbReference type="ARBA" id="ARBA00022692"/>
    </source>
</evidence>
<evidence type="ECO:0000256" key="1">
    <source>
        <dbReference type="ARBA" id="ARBA00004651"/>
    </source>
</evidence>
<comment type="similarity">
    <text evidence="2">Belongs to the DoxX family.</text>
</comment>
<reference evidence="9" key="1">
    <citation type="journal article" date="2019" name="Int. J. Syst. Evol. Microbiol.">
        <title>The Global Catalogue of Microorganisms (GCM) 10K type strain sequencing project: providing services to taxonomists for standard genome sequencing and annotation.</title>
        <authorList>
            <consortium name="The Broad Institute Genomics Platform"/>
            <consortium name="The Broad Institute Genome Sequencing Center for Infectious Disease"/>
            <person name="Wu L."/>
            <person name="Ma J."/>
        </authorList>
    </citation>
    <scope>NUCLEOTIDE SEQUENCE [LARGE SCALE GENOMIC DNA]</scope>
    <source>
        <strain evidence="9">JCM 17666</strain>
    </source>
</reference>